<feature type="transmembrane region" description="Helical" evidence="5">
    <location>
        <begin position="21"/>
        <end position="42"/>
    </location>
</feature>
<evidence type="ECO:0000256" key="1">
    <source>
        <dbReference type="ARBA" id="ARBA00001971"/>
    </source>
</evidence>
<dbReference type="Pfam" id="PF00067">
    <property type="entry name" value="p450"/>
    <property type="match status" value="2"/>
</dbReference>
<dbReference type="AlphaFoldDB" id="A0A3Q1FYS4"/>
<name>A0A3Q1FYS4_9TELE</name>
<keyword evidence="7" id="KW-1185">Reference proteome</keyword>
<keyword evidence="4" id="KW-0408">Iron</keyword>
<dbReference type="PANTHER" id="PTHR24300">
    <property type="entry name" value="CYTOCHROME P450 508A4-RELATED"/>
    <property type="match status" value="1"/>
</dbReference>
<dbReference type="STRING" id="80966.ENSAPOP00000011430"/>
<evidence type="ECO:0000313" key="6">
    <source>
        <dbReference type="Ensembl" id="ENSAPOP00000011430.1"/>
    </source>
</evidence>
<organism evidence="6 7">
    <name type="scientific">Acanthochromis polyacanthus</name>
    <name type="common">spiny chromis</name>
    <dbReference type="NCBI Taxonomy" id="80966"/>
    <lineage>
        <taxon>Eukaryota</taxon>
        <taxon>Metazoa</taxon>
        <taxon>Chordata</taxon>
        <taxon>Craniata</taxon>
        <taxon>Vertebrata</taxon>
        <taxon>Euteleostomi</taxon>
        <taxon>Actinopterygii</taxon>
        <taxon>Neopterygii</taxon>
        <taxon>Teleostei</taxon>
        <taxon>Neoteleostei</taxon>
        <taxon>Acanthomorphata</taxon>
        <taxon>Ovalentaria</taxon>
        <taxon>Pomacentridae</taxon>
        <taxon>Acanthochromis</taxon>
    </lineage>
</organism>
<keyword evidence="5" id="KW-0472">Membrane</keyword>
<dbReference type="Proteomes" id="UP000257200">
    <property type="component" value="Unplaced"/>
</dbReference>
<dbReference type="SUPFAM" id="SSF48264">
    <property type="entry name" value="Cytochrome P450"/>
    <property type="match status" value="1"/>
</dbReference>
<evidence type="ECO:0000313" key="7">
    <source>
        <dbReference type="Proteomes" id="UP000257200"/>
    </source>
</evidence>
<reference evidence="6" key="2">
    <citation type="submission" date="2025-09" db="UniProtKB">
        <authorList>
            <consortium name="Ensembl"/>
        </authorList>
    </citation>
    <scope>IDENTIFICATION</scope>
</reference>
<evidence type="ECO:0000256" key="2">
    <source>
        <dbReference type="ARBA" id="ARBA00010617"/>
    </source>
</evidence>
<dbReference type="PANTHER" id="PTHR24300:SF319">
    <property type="entry name" value="CYTOCHROME P450, FAMILY 2, SUBFAMILY AC, POLYPEPTIDE 1"/>
    <property type="match status" value="1"/>
</dbReference>
<evidence type="ECO:0000256" key="4">
    <source>
        <dbReference type="ARBA" id="ARBA00023004"/>
    </source>
</evidence>
<evidence type="ECO:0000256" key="3">
    <source>
        <dbReference type="ARBA" id="ARBA00022723"/>
    </source>
</evidence>
<dbReference type="GO" id="GO:0005737">
    <property type="term" value="C:cytoplasm"/>
    <property type="evidence" value="ECO:0007669"/>
    <property type="project" value="TreeGrafter"/>
</dbReference>
<dbReference type="GO" id="GO:0005506">
    <property type="term" value="F:iron ion binding"/>
    <property type="evidence" value="ECO:0007669"/>
    <property type="project" value="InterPro"/>
</dbReference>
<dbReference type="InterPro" id="IPR050182">
    <property type="entry name" value="Cytochrome_P450_fam2"/>
</dbReference>
<comment type="cofactor">
    <cofactor evidence="1">
        <name>heme</name>
        <dbReference type="ChEBI" id="CHEBI:30413"/>
    </cofactor>
</comment>
<keyword evidence="5" id="KW-1133">Transmembrane helix</keyword>
<dbReference type="Ensembl" id="ENSAPOT00000019009.1">
    <property type="protein sequence ID" value="ENSAPOP00000011430.1"/>
    <property type="gene ID" value="ENSAPOG00000014047.1"/>
</dbReference>
<dbReference type="GO" id="GO:0020037">
    <property type="term" value="F:heme binding"/>
    <property type="evidence" value="ECO:0007669"/>
    <property type="project" value="InterPro"/>
</dbReference>
<dbReference type="InterPro" id="IPR002401">
    <property type="entry name" value="Cyt_P450_E_grp-I"/>
</dbReference>
<protein>
    <submittedName>
        <fullName evidence="6">Cytochrome P450 2K1-like</fullName>
    </submittedName>
</protein>
<reference evidence="6" key="1">
    <citation type="submission" date="2025-08" db="UniProtKB">
        <authorList>
            <consortium name="Ensembl"/>
        </authorList>
    </citation>
    <scope>IDENTIFICATION</scope>
</reference>
<dbReference type="GO" id="GO:0016712">
    <property type="term" value="F:oxidoreductase activity, acting on paired donors, with incorporation or reduction of molecular oxygen, reduced flavin or flavoprotein as one donor, and incorporation of one atom of oxygen"/>
    <property type="evidence" value="ECO:0007669"/>
    <property type="project" value="TreeGrafter"/>
</dbReference>
<evidence type="ECO:0000256" key="5">
    <source>
        <dbReference type="SAM" id="Phobius"/>
    </source>
</evidence>
<dbReference type="GeneTree" id="ENSGT00940000162649"/>
<accession>A0A3Q1FYS4</accession>
<keyword evidence="5" id="KW-0812">Transmembrane</keyword>
<dbReference type="GO" id="GO:0006805">
    <property type="term" value="P:xenobiotic metabolic process"/>
    <property type="evidence" value="ECO:0007669"/>
    <property type="project" value="TreeGrafter"/>
</dbReference>
<sequence length="454" mass="51103">LHPLQSLSLQSIRRRSAEEQMAVMHAIIAALLAGPIVVRFLFRLVSAAINPEELFKEPPGPTPHPWIGNLLQLDLERPYRSLYELSKKYGSVFTVYLGHKKMVVLAGYEAVRLAVDGYEQRNSPLLKDLNPGCYGIMLANAIEVFGMPQSISEEQILEECGHLIETFKEHEGNPFDTTDPVNYAVSNVIASIVYGNRVDYGDPWFRIVVSGVAQKTSFAGSATTQFYMFPRTICSMPHAMVKNGEKDARFMKDFVKHLKRTLNPNTSRGLVDDLLLRQRVVWFCADQVQEELDRVLGNGCISMEDRQNLPFTNAVIHETQRMANIYPMAIAYQTTHNISFQGYFIKQGTTVFSLLTSVLYDESEWETPHTFNPAHFLNEEGKFIQRNAFLFCSGFAGRKITLGESLANMALFLLFTSLLQRFRITPPIGVSEDDLAVTPTEGAPPPHQLCAVCR</sequence>
<dbReference type="InParanoid" id="A0A3Q1FYS4"/>
<keyword evidence="3" id="KW-0479">Metal-binding</keyword>
<dbReference type="InterPro" id="IPR001128">
    <property type="entry name" value="Cyt_P450"/>
</dbReference>
<proteinExistence type="inferred from homology"/>
<comment type="similarity">
    <text evidence="2">Belongs to the cytochrome P450 family.</text>
</comment>
<dbReference type="Gene3D" id="1.10.630.10">
    <property type="entry name" value="Cytochrome P450"/>
    <property type="match status" value="2"/>
</dbReference>
<dbReference type="PRINTS" id="PR00463">
    <property type="entry name" value="EP450I"/>
</dbReference>
<dbReference type="InterPro" id="IPR036396">
    <property type="entry name" value="Cyt_P450_sf"/>
</dbReference>
<dbReference type="GO" id="GO:0006082">
    <property type="term" value="P:organic acid metabolic process"/>
    <property type="evidence" value="ECO:0007669"/>
    <property type="project" value="TreeGrafter"/>
</dbReference>